<dbReference type="AlphaFoldDB" id="A0A267E095"/>
<comment type="caution">
    <text evidence="1">The sequence shown here is derived from an EMBL/GenBank/DDBJ whole genome shotgun (WGS) entry which is preliminary data.</text>
</comment>
<evidence type="ECO:0000313" key="2">
    <source>
        <dbReference type="Proteomes" id="UP000215902"/>
    </source>
</evidence>
<dbReference type="Proteomes" id="UP000215902">
    <property type="component" value="Unassembled WGS sequence"/>
</dbReference>
<sequence length="71" mass="7384">IVTPDTNTTRSLMSGAQEQFTKLFNLQELANSLAGLLPTATGTSAASVLANLLSNPWPALLSLVSSGRQPT</sequence>
<reference evidence="1 2" key="1">
    <citation type="submission" date="2017-06" db="EMBL/GenBank/DDBJ databases">
        <title>A platform for efficient transgenesis in Macrostomum lignano, a flatworm model organism for stem cell research.</title>
        <authorList>
            <person name="Berezikov E."/>
        </authorList>
    </citation>
    <scope>NUCLEOTIDE SEQUENCE [LARGE SCALE GENOMIC DNA]</scope>
    <source>
        <strain evidence="1">DV1</strain>
        <tissue evidence="1">Whole organism</tissue>
    </source>
</reference>
<organism evidence="1 2">
    <name type="scientific">Macrostomum lignano</name>
    <dbReference type="NCBI Taxonomy" id="282301"/>
    <lineage>
        <taxon>Eukaryota</taxon>
        <taxon>Metazoa</taxon>
        <taxon>Spiralia</taxon>
        <taxon>Lophotrochozoa</taxon>
        <taxon>Platyhelminthes</taxon>
        <taxon>Rhabditophora</taxon>
        <taxon>Macrostomorpha</taxon>
        <taxon>Macrostomida</taxon>
        <taxon>Macrostomidae</taxon>
        <taxon>Macrostomum</taxon>
    </lineage>
</organism>
<dbReference type="EMBL" id="NIVC01002939">
    <property type="protein sequence ID" value="PAA54279.1"/>
    <property type="molecule type" value="Genomic_DNA"/>
</dbReference>
<gene>
    <name evidence="1" type="ORF">BOX15_Mlig007002g5</name>
</gene>
<feature type="non-terminal residue" evidence="1">
    <location>
        <position position="1"/>
    </location>
</feature>
<accession>A0A267E095</accession>
<name>A0A267E095_9PLAT</name>
<keyword evidence="2" id="KW-1185">Reference proteome</keyword>
<evidence type="ECO:0000313" key="1">
    <source>
        <dbReference type="EMBL" id="PAA54279.1"/>
    </source>
</evidence>
<proteinExistence type="predicted"/>
<protein>
    <submittedName>
        <fullName evidence="1">Uncharacterized protein</fullName>
    </submittedName>
</protein>
<dbReference type="OrthoDB" id="6288658at2759"/>